<dbReference type="AlphaFoldDB" id="A0A094W7N4"/>
<dbReference type="InterPro" id="IPR007016">
    <property type="entry name" value="O-antigen_ligase-rel_domated"/>
</dbReference>
<feature type="transmembrane region" description="Helical" evidence="6">
    <location>
        <begin position="212"/>
        <end position="229"/>
    </location>
</feature>
<feature type="transmembrane region" description="Helical" evidence="6">
    <location>
        <begin position="380"/>
        <end position="401"/>
    </location>
</feature>
<sequence length="453" mass="50013">MSSLTQVHHKNPGAIGSSVPPSKPFWSFSSSLLQKMRSLLFALLFLCLFNLPFSEALKEISLTAGFFFACVYFFGSGHFRSFWIFSFRTGWPLYLYTGISLLSGLHSINRMEGLRGFWGDLETLMGFLFFGASVAVWKSSGIPRIWMTAALLLGTLAGAGVGIARIVIEHRDFLGMMNLGDKNSTAQFLAILMVIILFLGIDGLLKDKKNRFSLFLLSILPVLAIFLFLTRSRTFLVAVPLAFLVMIVLAKAWRALIVLGGIVGIGALASNFVPILRWEFRTLPRPMSDGSFVSRYPTWEGAIRMWKAHPLLGVGPDNFHMANIHAIYHLPEYASHGHNLFFNLLGEYGSLGVASFFLWLVVWCRKVLIAFRTQRLARSHVALCAGILLLLLVGGIAHPMWGGSTSLMLMLSMVLSLGPLYAEILEPSTSSQQPDSGSAGKKDVFPGQPEGVR</sequence>
<feature type="transmembrane region" description="Helical" evidence="6">
    <location>
        <begin position="91"/>
        <end position="109"/>
    </location>
</feature>
<feature type="region of interest" description="Disordered" evidence="5">
    <location>
        <begin position="428"/>
        <end position="453"/>
    </location>
</feature>
<feature type="transmembrane region" description="Helical" evidence="6">
    <location>
        <begin position="348"/>
        <end position="368"/>
    </location>
</feature>
<feature type="transmembrane region" description="Helical" evidence="6">
    <location>
        <begin position="235"/>
        <end position="250"/>
    </location>
</feature>
<dbReference type="PANTHER" id="PTHR37422">
    <property type="entry name" value="TEICHURONIC ACID BIOSYNTHESIS PROTEIN TUAE"/>
    <property type="match status" value="1"/>
</dbReference>
<protein>
    <recommendedName>
        <fullName evidence="7">O-antigen ligase-related domain-containing protein</fullName>
    </recommendedName>
</protein>
<dbReference type="InterPro" id="IPR051533">
    <property type="entry name" value="WaaL-like"/>
</dbReference>
<evidence type="ECO:0000256" key="6">
    <source>
        <dbReference type="SAM" id="Phobius"/>
    </source>
</evidence>
<proteinExistence type="predicted"/>
<evidence type="ECO:0000256" key="2">
    <source>
        <dbReference type="ARBA" id="ARBA00022692"/>
    </source>
</evidence>
<evidence type="ECO:0000313" key="8">
    <source>
        <dbReference type="EMBL" id="KGA93488.1"/>
    </source>
</evidence>
<reference evidence="8 9" key="1">
    <citation type="submission" date="2014-06" db="EMBL/GenBank/DDBJ databases">
        <title>Draft genome sequence of iron oxidizing acidophile Leptospirillum ferriphilum DSM14647.</title>
        <authorList>
            <person name="Cardenas J.P."/>
            <person name="Lazcano M."/>
            <person name="Ossandon F.J."/>
            <person name="Corbett M."/>
            <person name="Holmes D.S."/>
            <person name="Watkin E."/>
        </authorList>
    </citation>
    <scope>NUCLEOTIDE SEQUENCE [LARGE SCALE GENOMIC DNA]</scope>
    <source>
        <strain evidence="8 9">DSM 14647</strain>
    </source>
</reference>
<evidence type="ECO:0000256" key="1">
    <source>
        <dbReference type="ARBA" id="ARBA00004141"/>
    </source>
</evidence>
<evidence type="ECO:0000256" key="3">
    <source>
        <dbReference type="ARBA" id="ARBA00022989"/>
    </source>
</evidence>
<feature type="transmembrane region" description="Helical" evidence="6">
    <location>
        <begin position="149"/>
        <end position="168"/>
    </location>
</feature>
<dbReference type="Pfam" id="PF04932">
    <property type="entry name" value="Wzy_C"/>
    <property type="match status" value="1"/>
</dbReference>
<dbReference type="Proteomes" id="UP000029452">
    <property type="component" value="Unassembled WGS sequence"/>
</dbReference>
<dbReference type="GO" id="GO:0016020">
    <property type="term" value="C:membrane"/>
    <property type="evidence" value="ECO:0007669"/>
    <property type="project" value="UniProtKB-SubCell"/>
</dbReference>
<name>A0A094W7N4_9BACT</name>
<feature type="transmembrane region" description="Helical" evidence="6">
    <location>
        <begin position="38"/>
        <end position="54"/>
    </location>
</feature>
<keyword evidence="3 6" id="KW-1133">Transmembrane helix</keyword>
<keyword evidence="4 6" id="KW-0472">Membrane</keyword>
<gene>
    <name evidence="8" type="ORF">LptCag_0101</name>
</gene>
<organism evidence="8 9">
    <name type="scientific">Leptospirillum ferriphilum</name>
    <dbReference type="NCBI Taxonomy" id="178606"/>
    <lineage>
        <taxon>Bacteria</taxon>
        <taxon>Pseudomonadati</taxon>
        <taxon>Nitrospirota</taxon>
        <taxon>Nitrospiria</taxon>
        <taxon>Nitrospirales</taxon>
        <taxon>Nitrospiraceae</taxon>
        <taxon>Leptospirillum</taxon>
    </lineage>
</organism>
<feature type="transmembrane region" description="Helical" evidence="6">
    <location>
        <begin position="60"/>
        <end position="79"/>
    </location>
</feature>
<dbReference type="EMBL" id="JPGK01000006">
    <property type="protein sequence ID" value="KGA93488.1"/>
    <property type="molecule type" value="Genomic_DNA"/>
</dbReference>
<feature type="transmembrane region" description="Helical" evidence="6">
    <location>
        <begin position="121"/>
        <end position="137"/>
    </location>
</feature>
<evidence type="ECO:0000313" key="9">
    <source>
        <dbReference type="Proteomes" id="UP000029452"/>
    </source>
</evidence>
<comment type="caution">
    <text evidence="8">The sequence shown here is derived from an EMBL/GenBank/DDBJ whole genome shotgun (WGS) entry which is preliminary data.</text>
</comment>
<keyword evidence="2 6" id="KW-0812">Transmembrane</keyword>
<dbReference type="PATRIC" id="fig|178606.4.peg.1699"/>
<accession>A0A094W7N4</accession>
<feature type="transmembrane region" description="Helical" evidence="6">
    <location>
        <begin position="257"/>
        <end position="278"/>
    </location>
</feature>
<comment type="subcellular location">
    <subcellularLocation>
        <location evidence="1">Membrane</location>
        <topology evidence="1">Multi-pass membrane protein</topology>
    </subcellularLocation>
</comment>
<feature type="transmembrane region" description="Helical" evidence="6">
    <location>
        <begin position="188"/>
        <end position="205"/>
    </location>
</feature>
<feature type="domain" description="O-antigen ligase-related" evidence="7">
    <location>
        <begin position="222"/>
        <end position="357"/>
    </location>
</feature>
<dbReference type="OrthoDB" id="9806320at2"/>
<evidence type="ECO:0000256" key="4">
    <source>
        <dbReference type="ARBA" id="ARBA00023136"/>
    </source>
</evidence>
<dbReference type="PANTHER" id="PTHR37422:SF13">
    <property type="entry name" value="LIPOPOLYSACCHARIDE BIOSYNTHESIS PROTEIN PA4999-RELATED"/>
    <property type="match status" value="1"/>
</dbReference>
<evidence type="ECO:0000259" key="7">
    <source>
        <dbReference type="Pfam" id="PF04932"/>
    </source>
</evidence>
<evidence type="ECO:0000256" key="5">
    <source>
        <dbReference type="SAM" id="MobiDB-lite"/>
    </source>
</evidence>